<keyword evidence="3" id="KW-0285">Flavoprotein</keyword>
<gene>
    <name evidence="9" type="ORF">DC041_0003127</name>
</gene>
<sequence>GNNFPYCCLISAVVGGGIGGASSAYFLRKMFGNKVSITLFEKSGRIGGRIKAVPFCGETCESGASAIHSSNHYMTSFANQFKIPLVPLKNADHRLVLFEEGYKPVFSNITDQTTFLTPIHLFWRYGLNLLRAKFYLMARIREFTQIYALQERGECFTSPGLLLKKLSKHFPEMTKCTFAEWMRKEIGLDEKYINELGFGIFSSNYCQNSVDAHAFVGVISSACTVSDVYTIENGAEQIPQKLVEVALAGNPSGAPKEFIHATVKKITRTDNDRLRLSYDLADNNKTEEGLFDYVILSLPLHQESNISTSDDIKLPSLRYHEMCRTFLSGQINYSLFDLPLKHLKRNQWATFLPISSYYSNEKHPVCSITRLPVKSEDSDLKDGVWSIFSESKCIPDPKTALSKLILKYPDDDHNRIDVVRWLAYPTYHPVNDPDTDLGQFKLAPRVYYPNAIELTASCMEMAIIGGRNVALLIANEMKHLRQDQNSMFTTLTNFIKGETN</sequence>
<protein>
    <submittedName>
        <fullName evidence="9">Prenylcysteine oxidase / farnesylcysteine lyase</fullName>
    </submittedName>
</protein>
<evidence type="ECO:0000256" key="6">
    <source>
        <dbReference type="ARBA" id="ARBA00023002"/>
    </source>
</evidence>
<name>A0A430Q000_SCHBO</name>
<dbReference type="Gene3D" id="3.50.50.60">
    <property type="entry name" value="FAD/NAD(P)-binding domain"/>
    <property type="match status" value="1"/>
</dbReference>
<dbReference type="AlphaFoldDB" id="A0A430Q000"/>
<dbReference type="GO" id="GO:0016829">
    <property type="term" value="F:lyase activity"/>
    <property type="evidence" value="ECO:0007669"/>
    <property type="project" value="UniProtKB-KW"/>
</dbReference>
<dbReference type="PANTHER" id="PTHR15944:SF0">
    <property type="entry name" value="PRENYLCYSTEINE LYASE DOMAIN-CONTAINING PROTEIN"/>
    <property type="match status" value="1"/>
</dbReference>
<accession>A0A430Q000</accession>
<dbReference type="STRING" id="6184.A0A430Q000"/>
<dbReference type="GO" id="GO:0001735">
    <property type="term" value="F:prenylcysteine oxidase activity"/>
    <property type="evidence" value="ECO:0007669"/>
    <property type="project" value="InterPro"/>
</dbReference>
<dbReference type="InterPro" id="IPR010795">
    <property type="entry name" value="Prenylcys_lyase"/>
</dbReference>
<dbReference type="InterPro" id="IPR017046">
    <property type="entry name" value="Prenylcysteine_Oxase1"/>
</dbReference>
<keyword evidence="5" id="KW-0274">FAD</keyword>
<dbReference type="Pfam" id="PF13450">
    <property type="entry name" value="NAD_binding_8"/>
    <property type="match status" value="1"/>
</dbReference>
<evidence type="ECO:0000259" key="8">
    <source>
        <dbReference type="Pfam" id="PF07156"/>
    </source>
</evidence>
<proteinExistence type="inferred from homology"/>
<dbReference type="SUPFAM" id="SSF51905">
    <property type="entry name" value="FAD/NAD(P)-binding domain"/>
    <property type="match status" value="1"/>
</dbReference>
<evidence type="ECO:0000256" key="7">
    <source>
        <dbReference type="ARBA" id="ARBA00023180"/>
    </source>
</evidence>
<dbReference type="Proteomes" id="UP000290809">
    <property type="component" value="Unassembled WGS sequence"/>
</dbReference>
<dbReference type="InterPro" id="IPR036188">
    <property type="entry name" value="FAD/NAD-bd_sf"/>
</dbReference>
<evidence type="ECO:0000256" key="2">
    <source>
        <dbReference type="ARBA" id="ARBA00009967"/>
    </source>
</evidence>
<keyword evidence="4" id="KW-0732">Signal</keyword>
<keyword evidence="6" id="KW-0560">Oxidoreductase</keyword>
<organism evidence="9 10">
    <name type="scientific">Schistosoma bovis</name>
    <name type="common">Blood fluke</name>
    <dbReference type="NCBI Taxonomy" id="6184"/>
    <lineage>
        <taxon>Eukaryota</taxon>
        <taxon>Metazoa</taxon>
        <taxon>Spiralia</taxon>
        <taxon>Lophotrochozoa</taxon>
        <taxon>Platyhelminthes</taxon>
        <taxon>Trematoda</taxon>
        <taxon>Digenea</taxon>
        <taxon>Strigeidida</taxon>
        <taxon>Schistosomatoidea</taxon>
        <taxon>Schistosomatidae</taxon>
        <taxon>Schistosoma</taxon>
    </lineage>
</organism>
<evidence type="ECO:0000256" key="5">
    <source>
        <dbReference type="ARBA" id="ARBA00022827"/>
    </source>
</evidence>
<comment type="caution">
    <text evidence="9">The sequence shown here is derived from an EMBL/GenBank/DDBJ whole genome shotgun (WGS) entry which is preliminary data.</text>
</comment>
<dbReference type="Pfam" id="PF07156">
    <property type="entry name" value="Prenylcys_lyase"/>
    <property type="match status" value="1"/>
</dbReference>
<dbReference type="EMBL" id="QMKO01003630">
    <property type="protein sequence ID" value="RTG81071.1"/>
    <property type="molecule type" value="Genomic_DNA"/>
</dbReference>
<keyword evidence="9" id="KW-0456">Lyase</keyword>
<evidence type="ECO:0000256" key="3">
    <source>
        <dbReference type="ARBA" id="ARBA00022630"/>
    </source>
</evidence>
<keyword evidence="7" id="KW-0325">Glycoprotein</keyword>
<dbReference type="GO" id="GO:0030327">
    <property type="term" value="P:prenylated protein catabolic process"/>
    <property type="evidence" value="ECO:0007669"/>
    <property type="project" value="TreeGrafter"/>
</dbReference>
<feature type="non-terminal residue" evidence="9">
    <location>
        <position position="1"/>
    </location>
</feature>
<feature type="domain" description="Prenylcysteine lyase" evidence="8">
    <location>
        <begin position="113"/>
        <end position="479"/>
    </location>
</feature>
<evidence type="ECO:0000256" key="1">
    <source>
        <dbReference type="ARBA" id="ARBA00001974"/>
    </source>
</evidence>
<keyword evidence="10" id="KW-1185">Reference proteome</keyword>
<dbReference type="GO" id="GO:0030328">
    <property type="term" value="P:prenylcysteine catabolic process"/>
    <property type="evidence" value="ECO:0007669"/>
    <property type="project" value="InterPro"/>
</dbReference>
<dbReference type="PANTHER" id="PTHR15944">
    <property type="entry name" value="FARNESYLCYSTEINE LYASE"/>
    <property type="match status" value="1"/>
</dbReference>
<reference evidence="9 10" key="1">
    <citation type="journal article" date="2019" name="PLoS Pathog.">
        <title>Genome sequence of the bovine parasite Schistosoma bovis Tanzania.</title>
        <authorList>
            <person name="Oey H."/>
            <person name="Zakrzewski M."/>
            <person name="Gobert G."/>
            <person name="Gravermann K."/>
            <person name="Stoye J."/>
            <person name="Jones M."/>
            <person name="Mcmanus D."/>
            <person name="Krause L."/>
        </authorList>
    </citation>
    <scope>NUCLEOTIDE SEQUENCE [LARGE SCALE GENOMIC DNA]</scope>
    <source>
        <strain evidence="9 10">TAN1997</strain>
    </source>
</reference>
<comment type="similarity">
    <text evidence="2">Belongs to the prenylcysteine oxidase family.</text>
</comment>
<evidence type="ECO:0000256" key="4">
    <source>
        <dbReference type="ARBA" id="ARBA00022729"/>
    </source>
</evidence>
<comment type="cofactor">
    <cofactor evidence="1">
        <name>FAD</name>
        <dbReference type="ChEBI" id="CHEBI:57692"/>
    </cofactor>
</comment>
<evidence type="ECO:0000313" key="10">
    <source>
        <dbReference type="Proteomes" id="UP000290809"/>
    </source>
</evidence>
<evidence type="ECO:0000313" key="9">
    <source>
        <dbReference type="EMBL" id="RTG81071.1"/>
    </source>
</evidence>